<protein>
    <submittedName>
        <fullName evidence="2">Sporulation-specific protein 15</fullName>
    </submittedName>
</protein>
<feature type="coiled-coil region" evidence="1">
    <location>
        <begin position="13"/>
        <end position="72"/>
    </location>
</feature>
<organism evidence="2 3">
    <name type="scientific">Selenomonas ruminis</name>
    <dbReference type="NCBI Taxonomy" id="2593411"/>
    <lineage>
        <taxon>Bacteria</taxon>
        <taxon>Bacillati</taxon>
        <taxon>Bacillota</taxon>
        <taxon>Negativicutes</taxon>
        <taxon>Selenomonadales</taxon>
        <taxon>Selenomonadaceae</taxon>
        <taxon>Selenomonas</taxon>
    </lineage>
</organism>
<gene>
    <name evidence="2" type="ORF">FZ040_08120</name>
</gene>
<evidence type="ECO:0000313" key="2">
    <source>
        <dbReference type="EMBL" id="TYZ22604.1"/>
    </source>
</evidence>
<evidence type="ECO:0000256" key="1">
    <source>
        <dbReference type="SAM" id="Coils"/>
    </source>
</evidence>
<sequence>MTDKQIDLSPAEAQRMTRNIQALQKRLRDMHAMRDDINKALARVTEDNLSLALTQKKNLKSLSREYDKLSQDVKCLDPFDAAQILEEEYNYILTIGNVLETTRELKKTASLNNTDRDAILGGLIQFYHGLRQELTSAQTARENQQLNVTAQ</sequence>
<name>A0A5D6W7A9_9FIRM</name>
<dbReference type="RefSeq" id="WP_149171523.1">
    <property type="nucleotide sequence ID" value="NZ_VTOY01000005.1"/>
</dbReference>
<dbReference type="AlphaFoldDB" id="A0A5D6W7A9"/>
<keyword evidence="3" id="KW-1185">Reference proteome</keyword>
<dbReference type="Proteomes" id="UP000323646">
    <property type="component" value="Unassembled WGS sequence"/>
</dbReference>
<reference evidence="2 3" key="1">
    <citation type="submission" date="2019-08" db="EMBL/GenBank/DDBJ databases">
        <title>Selenomonas sp. mPRGC5 and Selenomonas sp. mPRGC8 isolated from ruminal fluid of dairy goat (Capra hircus).</title>
        <authorList>
            <person name="Poothong S."/>
            <person name="Nuengjamnong C."/>
            <person name="Tanasupawat S."/>
        </authorList>
    </citation>
    <scope>NUCLEOTIDE SEQUENCE [LARGE SCALE GENOMIC DNA]</scope>
    <source>
        <strain evidence="3">mPRGC5</strain>
    </source>
</reference>
<dbReference type="OrthoDB" id="1665306at2"/>
<comment type="caution">
    <text evidence="2">The sequence shown here is derived from an EMBL/GenBank/DDBJ whole genome shotgun (WGS) entry which is preliminary data.</text>
</comment>
<proteinExistence type="predicted"/>
<dbReference type="EMBL" id="VTOY01000005">
    <property type="protein sequence ID" value="TYZ22604.1"/>
    <property type="molecule type" value="Genomic_DNA"/>
</dbReference>
<evidence type="ECO:0000313" key="3">
    <source>
        <dbReference type="Proteomes" id="UP000323646"/>
    </source>
</evidence>
<keyword evidence="1" id="KW-0175">Coiled coil</keyword>
<accession>A0A5D6W7A9</accession>